<evidence type="ECO:0000313" key="2">
    <source>
        <dbReference type="EMBL" id="WXB06200.1"/>
    </source>
</evidence>
<protein>
    <submittedName>
        <fullName evidence="2">Uncharacterized protein</fullName>
    </submittedName>
</protein>
<dbReference type="Proteomes" id="UP001374803">
    <property type="component" value="Chromosome"/>
</dbReference>
<dbReference type="EMBL" id="CP089983">
    <property type="protein sequence ID" value="WXB06200.1"/>
    <property type="molecule type" value="Genomic_DNA"/>
</dbReference>
<evidence type="ECO:0000256" key="1">
    <source>
        <dbReference type="SAM" id="MobiDB-lite"/>
    </source>
</evidence>
<name>A0ABZ2L5Z8_9BACT</name>
<feature type="compositionally biased region" description="Basic and acidic residues" evidence="1">
    <location>
        <begin position="47"/>
        <end position="56"/>
    </location>
</feature>
<accession>A0ABZ2L5Z8</accession>
<evidence type="ECO:0000313" key="3">
    <source>
        <dbReference type="Proteomes" id="UP001374803"/>
    </source>
</evidence>
<keyword evidence="3" id="KW-1185">Reference proteome</keyword>
<dbReference type="RefSeq" id="WP_394835850.1">
    <property type="nucleotide sequence ID" value="NZ_CP089929.1"/>
</dbReference>
<gene>
    <name evidence="2" type="ORF">LVJ94_02935</name>
</gene>
<organism evidence="2 3">
    <name type="scientific">Pendulispora rubella</name>
    <dbReference type="NCBI Taxonomy" id="2741070"/>
    <lineage>
        <taxon>Bacteria</taxon>
        <taxon>Pseudomonadati</taxon>
        <taxon>Myxococcota</taxon>
        <taxon>Myxococcia</taxon>
        <taxon>Myxococcales</taxon>
        <taxon>Sorangiineae</taxon>
        <taxon>Pendulisporaceae</taxon>
        <taxon>Pendulispora</taxon>
    </lineage>
</organism>
<sequence length="56" mass="6080">MRPYEAGGRDPSDGICAIDPTACPEPFCPMFEGDLWGNTNRSVQPASDERKPTTPP</sequence>
<feature type="region of interest" description="Disordered" evidence="1">
    <location>
        <begin position="34"/>
        <end position="56"/>
    </location>
</feature>
<reference evidence="2" key="1">
    <citation type="submission" date="2021-12" db="EMBL/GenBank/DDBJ databases">
        <title>Discovery of the Pendulisporaceae a myxobacterial family with distinct sporulation behavior and unique specialized metabolism.</title>
        <authorList>
            <person name="Garcia R."/>
            <person name="Popoff A."/>
            <person name="Bader C.D."/>
            <person name="Loehr J."/>
            <person name="Walesch S."/>
            <person name="Walt C."/>
            <person name="Boldt J."/>
            <person name="Bunk B."/>
            <person name="Haeckl F.J.F.P.J."/>
            <person name="Gunesch A.P."/>
            <person name="Birkelbach J."/>
            <person name="Nuebel U."/>
            <person name="Pietschmann T."/>
            <person name="Bach T."/>
            <person name="Mueller R."/>
        </authorList>
    </citation>
    <scope>NUCLEOTIDE SEQUENCE</scope>
    <source>
        <strain evidence="2">MSr11367</strain>
    </source>
</reference>
<proteinExistence type="predicted"/>